<reference evidence="2 3" key="1">
    <citation type="submission" date="2018-12" db="EMBL/GenBank/DDBJ databases">
        <title>Bacillus ochoae sp. nov., Paenibacillus whitsoniae sp. nov., Paenibacillus spiritus sp. nov. Isolated from the Mars Exploration Rover during spacecraft assembly.</title>
        <authorList>
            <person name="Seuylemezian A."/>
            <person name="Vaishampayan P."/>
        </authorList>
    </citation>
    <scope>NUCLEOTIDE SEQUENCE [LARGE SCALE GENOMIC DNA]</scope>
    <source>
        <strain evidence="2 3">MER 54</strain>
    </source>
</reference>
<dbReference type="SUPFAM" id="SSF53335">
    <property type="entry name" value="S-adenosyl-L-methionine-dependent methyltransferases"/>
    <property type="match status" value="1"/>
</dbReference>
<dbReference type="InterPro" id="IPR050210">
    <property type="entry name" value="tRNA_Adenine-N(6)_MTase"/>
</dbReference>
<gene>
    <name evidence="2" type="ORF">EJQ19_19290</name>
</gene>
<organism evidence="2 3">
    <name type="scientific">Paenibacillus whitsoniae</name>
    <dbReference type="NCBI Taxonomy" id="2496558"/>
    <lineage>
        <taxon>Bacteria</taxon>
        <taxon>Bacillati</taxon>
        <taxon>Bacillota</taxon>
        <taxon>Bacilli</taxon>
        <taxon>Bacillales</taxon>
        <taxon>Paenibacillaceae</taxon>
        <taxon>Paenibacillus</taxon>
    </lineage>
</organism>
<feature type="domain" description="Methyltransferase small" evidence="1">
    <location>
        <begin position="35"/>
        <end position="127"/>
    </location>
</feature>
<proteinExistence type="predicted"/>
<evidence type="ECO:0000259" key="1">
    <source>
        <dbReference type="Pfam" id="PF05175"/>
    </source>
</evidence>
<dbReference type="Pfam" id="PF05175">
    <property type="entry name" value="MTS"/>
    <property type="match status" value="1"/>
</dbReference>
<evidence type="ECO:0000313" key="2">
    <source>
        <dbReference type="EMBL" id="RTE08092.1"/>
    </source>
</evidence>
<dbReference type="Proteomes" id="UP000276128">
    <property type="component" value="Unassembled WGS sequence"/>
</dbReference>
<dbReference type="EMBL" id="RXHU01000057">
    <property type="protein sequence ID" value="RTE08092.1"/>
    <property type="molecule type" value="Genomic_DNA"/>
</dbReference>
<comment type="caution">
    <text evidence="2">The sequence shown here is derived from an EMBL/GenBank/DDBJ whole genome shotgun (WGS) entry which is preliminary data.</text>
</comment>
<dbReference type="RefSeq" id="WP_126142871.1">
    <property type="nucleotide sequence ID" value="NZ_RXHU01000057.1"/>
</dbReference>
<dbReference type="PANTHER" id="PTHR47739">
    <property type="entry name" value="TRNA1(VAL) (ADENINE(37)-N6)-METHYLTRANSFERASE"/>
    <property type="match status" value="1"/>
</dbReference>
<dbReference type="OrthoDB" id="9777257at2"/>
<dbReference type="CDD" id="cd02440">
    <property type="entry name" value="AdoMet_MTases"/>
    <property type="match status" value="1"/>
</dbReference>
<protein>
    <submittedName>
        <fullName evidence="2">tRNA1(Val) (Adenine(37)-N6)-methyltransferase</fullName>
    </submittedName>
</protein>
<accession>A0A3S0BTM5</accession>
<dbReference type="Gene3D" id="3.40.50.150">
    <property type="entry name" value="Vaccinia Virus protein VP39"/>
    <property type="match status" value="1"/>
</dbReference>
<dbReference type="InterPro" id="IPR007848">
    <property type="entry name" value="Small_mtfrase_dom"/>
</dbReference>
<dbReference type="AlphaFoldDB" id="A0A3S0BTM5"/>
<dbReference type="GO" id="GO:0032259">
    <property type="term" value="P:methylation"/>
    <property type="evidence" value="ECO:0007669"/>
    <property type="project" value="UniProtKB-KW"/>
</dbReference>
<sequence>MKHVELRSTERIDDLLTYDLKIIQSDEVFSFSMDAVLLGRFASVPPKGRVLDLCTGNGVVPLLLSTRTRADIWGVEIQERLADMAKRNAALNGLEGRLHMVEGDLKTIHSELGHGQFDVVTVNPPYLPVPNGEQNTNAHFAAARHEIHCTLEDVIAACAKQVKAGGKVAMVHRPTRLVDICTLMRQYRIEPKRIRFVHARAGEEAMMVLIEGIKDGKPEIRTLPPLIVYATEKDYCQELQEIYYGGRSALAFAEEDAAELSEMRE</sequence>
<keyword evidence="2" id="KW-0808">Transferase</keyword>
<keyword evidence="2" id="KW-0489">Methyltransferase</keyword>
<name>A0A3S0BTM5_9BACL</name>
<dbReference type="PANTHER" id="PTHR47739:SF1">
    <property type="entry name" value="TRNA1(VAL) (ADENINE(37)-N6)-METHYLTRANSFERASE"/>
    <property type="match status" value="1"/>
</dbReference>
<evidence type="ECO:0000313" key="3">
    <source>
        <dbReference type="Proteomes" id="UP000276128"/>
    </source>
</evidence>
<dbReference type="GO" id="GO:0008168">
    <property type="term" value="F:methyltransferase activity"/>
    <property type="evidence" value="ECO:0007669"/>
    <property type="project" value="UniProtKB-KW"/>
</dbReference>
<keyword evidence="3" id="KW-1185">Reference proteome</keyword>
<dbReference type="InterPro" id="IPR029063">
    <property type="entry name" value="SAM-dependent_MTases_sf"/>
</dbReference>